<evidence type="ECO:0000313" key="3">
    <source>
        <dbReference type="EMBL" id="USD21638.1"/>
    </source>
</evidence>
<sequence>MKTNKPMRPEKWAAQVELQIPFHDVDMMEIAWHGHYAKYFEIARCALFDQLEYNYQQMKESGFAWPVIDLRVRYAKPLRFQQWIVICAEVSEYENRFKINYTITDRDTGVRLTKGHTVQVAVEISSAEMLFASPPILLEKLGVN</sequence>
<keyword evidence="2" id="KW-0378">Hydrolase</keyword>
<organism evidence="3 4">
    <name type="scientific">Microbulbifer variabilis</name>
    <dbReference type="NCBI Taxonomy" id="266805"/>
    <lineage>
        <taxon>Bacteria</taxon>
        <taxon>Pseudomonadati</taxon>
        <taxon>Pseudomonadota</taxon>
        <taxon>Gammaproteobacteria</taxon>
        <taxon>Cellvibrionales</taxon>
        <taxon>Microbulbiferaceae</taxon>
        <taxon>Microbulbifer</taxon>
    </lineage>
</organism>
<dbReference type="PANTHER" id="PTHR31793:SF27">
    <property type="entry name" value="NOVEL THIOESTERASE SUPERFAMILY DOMAIN AND SAPOSIN A-TYPE DOMAIN CONTAINING PROTEIN (0610012H03RIK)"/>
    <property type="match status" value="1"/>
</dbReference>
<dbReference type="CDD" id="cd00586">
    <property type="entry name" value="4HBT"/>
    <property type="match status" value="1"/>
</dbReference>
<keyword evidence="4" id="KW-1185">Reference proteome</keyword>
<dbReference type="Proteomes" id="UP001055658">
    <property type="component" value="Chromosome"/>
</dbReference>
<comment type="similarity">
    <text evidence="1">Belongs to the 4-hydroxybenzoyl-CoA thioesterase family.</text>
</comment>
<reference evidence="3" key="1">
    <citation type="submission" date="2022-02" db="EMBL/GenBank/DDBJ databases">
        <title>Coral-associated bacteria.</title>
        <authorList>
            <person name="Tang K."/>
            <person name="Wang X."/>
        </authorList>
    </citation>
    <scope>NUCLEOTIDE SEQUENCE</scope>
    <source>
        <strain evidence="3">SCSIO 43006</strain>
    </source>
</reference>
<dbReference type="Pfam" id="PF13279">
    <property type="entry name" value="4HBT_2"/>
    <property type="match status" value="1"/>
</dbReference>
<evidence type="ECO:0000256" key="1">
    <source>
        <dbReference type="ARBA" id="ARBA00005953"/>
    </source>
</evidence>
<dbReference type="InterPro" id="IPR029069">
    <property type="entry name" value="HotDog_dom_sf"/>
</dbReference>
<dbReference type="SUPFAM" id="SSF54637">
    <property type="entry name" value="Thioesterase/thiol ester dehydrase-isomerase"/>
    <property type="match status" value="1"/>
</dbReference>
<gene>
    <name evidence="3" type="ORF">MJO52_00420</name>
</gene>
<protein>
    <submittedName>
        <fullName evidence="3">Acyl-CoA thioesterase</fullName>
    </submittedName>
</protein>
<dbReference type="PANTHER" id="PTHR31793">
    <property type="entry name" value="4-HYDROXYBENZOYL-COA THIOESTERASE FAMILY MEMBER"/>
    <property type="match status" value="1"/>
</dbReference>
<name>A0ABY4VER6_9GAMM</name>
<dbReference type="RefSeq" id="WP_252084042.1">
    <property type="nucleotide sequence ID" value="NZ_CP092418.1"/>
</dbReference>
<dbReference type="Gene3D" id="3.10.129.10">
    <property type="entry name" value="Hotdog Thioesterase"/>
    <property type="match status" value="1"/>
</dbReference>
<accession>A0ABY4VER6</accession>
<dbReference type="InterPro" id="IPR050563">
    <property type="entry name" value="4-hydroxybenzoyl-CoA_TE"/>
</dbReference>
<evidence type="ECO:0000313" key="4">
    <source>
        <dbReference type="Proteomes" id="UP001055658"/>
    </source>
</evidence>
<proteinExistence type="inferred from homology"/>
<dbReference type="EMBL" id="CP092418">
    <property type="protein sequence ID" value="USD21638.1"/>
    <property type="molecule type" value="Genomic_DNA"/>
</dbReference>
<evidence type="ECO:0000256" key="2">
    <source>
        <dbReference type="ARBA" id="ARBA00022801"/>
    </source>
</evidence>